<feature type="non-terminal residue" evidence="2">
    <location>
        <position position="146"/>
    </location>
</feature>
<proteinExistence type="predicted"/>
<dbReference type="PANTHER" id="PTHR34069:SF2">
    <property type="entry name" value="BETA-KETOACYL-[ACYL-CARRIER-PROTEIN] SYNTHASE III"/>
    <property type="match status" value="1"/>
</dbReference>
<protein>
    <recommendedName>
        <fullName evidence="1">Beta-ketoacyl-[acyl-carrier-protein] synthase III N-terminal domain-containing protein</fullName>
    </recommendedName>
</protein>
<dbReference type="PANTHER" id="PTHR34069">
    <property type="entry name" value="3-OXOACYL-[ACYL-CARRIER-PROTEIN] SYNTHASE 3"/>
    <property type="match status" value="1"/>
</dbReference>
<accession>A0A382YI05</accession>
<gene>
    <name evidence="2" type="ORF">METZ01_LOCUS435791</name>
</gene>
<evidence type="ECO:0000313" key="2">
    <source>
        <dbReference type="EMBL" id="SVD82937.1"/>
    </source>
</evidence>
<evidence type="ECO:0000259" key="1">
    <source>
        <dbReference type="Pfam" id="PF08545"/>
    </source>
</evidence>
<dbReference type="GO" id="GO:0044550">
    <property type="term" value="P:secondary metabolite biosynthetic process"/>
    <property type="evidence" value="ECO:0007669"/>
    <property type="project" value="TreeGrafter"/>
</dbReference>
<dbReference type="InterPro" id="IPR013751">
    <property type="entry name" value="ACP_syn_III_N"/>
</dbReference>
<dbReference type="EMBL" id="UINC01176011">
    <property type="protein sequence ID" value="SVD82937.1"/>
    <property type="molecule type" value="Genomic_DNA"/>
</dbReference>
<dbReference type="Pfam" id="PF08545">
    <property type="entry name" value="ACP_syn_III"/>
    <property type="match status" value="1"/>
</dbReference>
<dbReference type="Gene3D" id="3.40.47.10">
    <property type="match status" value="1"/>
</dbReference>
<dbReference type="AlphaFoldDB" id="A0A382YI05"/>
<organism evidence="2">
    <name type="scientific">marine metagenome</name>
    <dbReference type="NCBI Taxonomy" id="408172"/>
    <lineage>
        <taxon>unclassified sequences</taxon>
        <taxon>metagenomes</taxon>
        <taxon>ecological metagenomes</taxon>
    </lineage>
</organism>
<reference evidence="2" key="1">
    <citation type="submission" date="2018-05" db="EMBL/GenBank/DDBJ databases">
        <authorList>
            <person name="Lanie J.A."/>
            <person name="Ng W.-L."/>
            <person name="Kazmierczak K.M."/>
            <person name="Andrzejewski T.M."/>
            <person name="Davidsen T.M."/>
            <person name="Wayne K.J."/>
            <person name="Tettelin H."/>
            <person name="Glass J.I."/>
            <person name="Rusch D."/>
            <person name="Podicherti R."/>
            <person name="Tsui H.-C.T."/>
            <person name="Winkler M.E."/>
        </authorList>
    </citation>
    <scope>NUCLEOTIDE SEQUENCE</scope>
</reference>
<dbReference type="GO" id="GO:0004315">
    <property type="term" value="F:3-oxoacyl-[acyl-carrier-protein] synthase activity"/>
    <property type="evidence" value="ECO:0007669"/>
    <property type="project" value="InterPro"/>
</dbReference>
<dbReference type="SUPFAM" id="SSF53901">
    <property type="entry name" value="Thiolase-like"/>
    <property type="match status" value="1"/>
</dbReference>
<sequence length="146" mass="15909">MKVKIDSNAYYLPEKKEGDKDLLLENPDWDMSKIVEKTGISTRSIASSSQTAVDLAFEAGIKLLKDVSSKEDIDLIILVTQSPDYVLPTSACILQNQLGLSKKCMAFDINLGCSGFVYAISVVSSLIESGVAKKGLILCSETYSKY</sequence>
<name>A0A382YI05_9ZZZZ</name>
<feature type="domain" description="Beta-ketoacyl-[acyl-carrier-protein] synthase III N-terminal" evidence="1">
    <location>
        <begin position="107"/>
        <end position="146"/>
    </location>
</feature>
<dbReference type="InterPro" id="IPR016039">
    <property type="entry name" value="Thiolase-like"/>
</dbReference>
<dbReference type="GO" id="GO:0006633">
    <property type="term" value="P:fatty acid biosynthetic process"/>
    <property type="evidence" value="ECO:0007669"/>
    <property type="project" value="InterPro"/>
</dbReference>